<dbReference type="Proteomes" id="UP001285521">
    <property type="component" value="Unassembled WGS sequence"/>
</dbReference>
<evidence type="ECO:0008006" key="4">
    <source>
        <dbReference type="Google" id="ProtNLM"/>
    </source>
</evidence>
<keyword evidence="1" id="KW-1133">Transmembrane helix</keyword>
<gene>
    <name evidence="2" type="ORF">SK803_28670</name>
</gene>
<feature type="transmembrane region" description="Helical" evidence="1">
    <location>
        <begin position="130"/>
        <end position="150"/>
    </location>
</feature>
<sequence length="452" mass="47453">MVKALRLELRRSIAAWAALFVLAAAVTLVYSLSAPWWKGPEAWNAQWHSAAQWVRFLLVFLWPLVVGAGAIAGLRDHRAGTGELFGSTPRPAWHRGFAAAGALGICLALAYLVLFGIGAVQVVVHGGYFHLAWLPITAVGTLAVVAGGWFGMGVARALPSALTPPLLVGGSLVVLVFLTISQDPFEDSPVLPNRITLLSPALVATRNVYDTVAAAASTGQAIWLAGLALTGLGLYVATSARTRVLALVPVVAGAAMALPVLPARTFVPNEAASALVCRGQVCLSRMRESTLDSFAPVAEEALRLLAKLPDAPKSVHEVFDPQPRDTGIARTADVVPVSFNTDAFKLARSGDWLSVLVAGGGTPSCLGEMALDEDTVREAAARTAVAAWFTGELKPLPNFRYVRDGAAGPATRTWEILRTLPPDQQLARVSAARAVGLSCQGDQLTVLTGGAL</sequence>
<evidence type="ECO:0000256" key="1">
    <source>
        <dbReference type="SAM" id="Phobius"/>
    </source>
</evidence>
<feature type="transmembrane region" description="Helical" evidence="1">
    <location>
        <begin position="162"/>
        <end position="180"/>
    </location>
</feature>
<feature type="transmembrane region" description="Helical" evidence="1">
    <location>
        <begin position="244"/>
        <end position="261"/>
    </location>
</feature>
<evidence type="ECO:0000313" key="3">
    <source>
        <dbReference type="Proteomes" id="UP001285521"/>
    </source>
</evidence>
<evidence type="ECO:0000313" key="2">
    <source>
        <dbReference type="EMBL" id="MDX8034209.1"/>
    </source>
</evidence>
<protein>
    <recommendedName>
        <fullName evidence="4">ABC transporter permease</fullName>
    </recommendedName>
</protein>
<comment type="caution">
    <text evidence="2">The sequence shown here is derived from an EMBL/GenBank/DDBJ whole genome shotgun (WGS) entry which is preliminary data.</text>
</comment>
<feature type="transmembrane region" description="Helical" evidence="1">
    <location>
        <begin position="53"/>
        <end position="75"/>
    </location>
</feature>
<keyword evidence="3" id="KW-1185">Reference proteome</keyword>
<name>A0ABU4T819_9PSEU</name>
<keyword evidence="1" id="KW-0472">Membrane</keyword>
<feature type="transmembrane region" description="Helical" evidence="1">
    <location>
        <begin position="12"/>
        <end position="33"/>
    </location>
</feature>
<feature type="transmembrane region" description="Helical" evidence="1">
    <location>
        <begin position="220"/>
        <end position="237"/>
    </location>
</feature>
<dbReference type="EMBL" id="JAXAVW010000025">
    <property type="protein sequence ID" value="MDX8034209.1"/>
    <property type="molecule type" value="Genomic_DNA"/>
</dbReference>
<accession>A0ABU4T819</accession>
<keyword evidence="1" id="KW-0812">Transmembrane</keyword>
<proteinExistence type="predicted"/>
<feature type="transmembrane region" description="Helical" evidence="1">
    <location>
        <begin position="96"/>
        <end position="124"/>
    </location>
</feature>
<dbReference type="RefSeq" id="WP_319969232.1">
    <property type="nucleotide sequence ID" value="NZ_JAXAVW010000025.1"/>
</dbReference>
<organism evidence="2 3">
    <name type="scientific">Lentzea miocenica</name>
    <dbReference type="NCBI Taxonomy" id="3095431"/>
    <lineage>
        <taxon>Bacteria</taxon>
        <taxon>Bacillati</taxon>
        <taxon>Actinomycetota</taxon>
        <taxon>Actinomycetes</taxon>
        <taxon>Pseudonocardiales</taxon>
        <taxon>Pseudonocardiaceae</taxon>
        <taxon>Lentzea</taxon>
    </lineage>
</organism>
<reference evidence="2 3" key="1">
    <citation type="submission" date="2023-11" db="EMBL/GenBank/DDBJ databases">
        <title>Lentzea sokolovensis, sp. nov., Lentzea kristufkii, sp. nov., and Lentzea miocenensis, sp. nov., rare actinobacteria from Sokolov Coal Basin, Miocene lacustrine sediment, Czech Republic.</title>
        <authorList>
            <person name="Lara A."/>
            <person name="Kotroba L."/>
            <person name="Nouioui I."/>
            <person name="Neumann-Schaal M."/>
            <person name="Mast Y."/>
            <person name="Chronakova A."/>
        </authorList>
    </citation>
    <scope>NUCLEOTIDE SEQUENCE [LARGE SCALE GENOMIC DNA]</scope>
    <source>
        <strain evidence="2 3">BCCO 10_0856</strain>
    </source>
</reference>